<dbReference type="EMBL" id="BNBF01000007">
    <property type="protein sequence ID" value="GHG47934.1"/>
    <property type="molecule type" value="Genomic_DNA"/>
</dbReference>
<organism evidence="1 2">
    <name type="scientific">Streptomyces capoamus</name>
    <dbReference type="NCBI Taxonomy" id="68183"/>
    <lineage>
        <taxon>Bacteria</taxon>
        <taxon>Bacillati</taxon>
        <taxon>Actinomycetota</taxon>
        <taxon>Actinomycetes</taxon>
        <taxon>Kitasatosporales</taxon>
        <taxon>Streptomycetaceae</taxon>
        <taxon>Streptomyces</taxon>
    </lineage>
</organism>
<evidence type="ECO:0000313" key="2">
    <source>
        <dbReference type="Proteomes" id="UP000619355"/>
    </source>
</evidence>
<comment type="caution">
    <text evidence="1">The sequence shown here is derived from an EMBL/GenBank/DDBJ whole genome shotgun (WGS) entry which is preliminary data.</text>
</comment>
<keyword evidence="2" id="KW-1185">Reference proteome</keyword>
<accession>A0A919EVZ1</accession>
<protein>
    <submittedName>
        <fullName evidence="1">Uncharacterized protein</fullName>
    </submittedName>
</protein>
<evidence type="ECO:0000313" key="1">
    <source>
        <dbReference type="EMBL" id="GHG47934.1"/>
    </source>
</evidence>
<name>A0A919EVZ1_9ACTN</name>
<dbReference type="RefSeq" id="WP_189981457.1">
    <property type="nucleotide sequence ID" value="NZ_BNBF01000007.1"/>
</dbReference>
<sequence>MDDRLAHAGSAFINFRHYAPDPKDHGYRWVDIKEFHFPAEGAESVDGGELLAALIGHEQFRDDYAGGGVLAEGTRHGPYWLRLITPRLYEPVGQEKAVRILRDWVGPLGDASSDLEADLRREVFDRLAAADAVHCLGELGDEAIHDWGRVHDCFHEFVLIERSAARLTLVVAADD</sequence>
<dbReference type="AlphaFoldDB" id="A0A919EVZ1"/>
<reference evidence="2" key="1">
    <citation type="journal article" date="2019" name="Int. J. Syst. Evol. Microbiol.">
        <title>The Global Catalogue of Microorganisms (GCM) 10K type strain sequencing project: providing services to taxonomists for standard genome sequencing and annotation.</title>
        <authorList>
            <consortium name="The Broad Institute Genomics Platform"/>
            <consortium name="The Broad Institute Genome Sequencing Center for Infectious Disease"/>
            <person name="Wu L."/>
            <person name="Ma J."/>
        </authorList>
    </citation>
    <scope>NUCLEOTIDE SEQUENCE [LARGE SCALE GENOMIC DNA]</scope>
    <source>
        <strain evidence="2">JCM 4253</strain>
    </source>
</reference>
<gene>
    <name evidence="1" type="ORF">GCM10018980_27800</name>
</gene>
<proteinExistence type="predicted"/>
<dbReference type="Proteomes" id="UP000619355">
    <property type="component" value="Unassembled WGS sequence"/>
</dbReference>